<dbReference type="CDD" id="cd13565">
    <property type="entry name" value="PBP2_PstS"/>
    <property type="match status" value="1"/>
</dbReference>
<dbReference type="GO" id="GO:0035435">
    <property type="term" value="P:phosphate ion transmembrane transport"/>
    <property type="evidence" value="ECO:0007669"/>
    <property type="project" value="InterPro"/>
</dbReference>
<dbReference type="NCBIfam" id="NF008171">
    <property type="entry name" value="PRK10918.1"/>
    <property type="match status" value="1"/>
</dbReference>
<dbReference type="AlphaFoldDB" id="A8ILI3"/>
<dbReference type="GO" id="GO:0042301">
    <property type="term" value="F:phosphate ion binding"/>
    <property type="evidence" value="ECO:0007669"/>
    <property type="project" value="InterPro"/>
</dbReference>
<evidence type="ECO:0000256" key="1">
    <source>
        <dbReference type="ARBA" id="ARBA00002841"/>
    </source>
</evidence>
<dbReference type="SUPFAM" id="SSF53850">
    <property type="entry name" value="Periplasmic binding protein-like II"/>
    <property type="match status" value="1"/>
</dbReference>
<dbReference type="Gene3D" id="3.40.190.10">
    <property type="entry name" value="Periplasmic binding protein-like II"/>
    <property type="match status" value="2"/>
</dbReference>
<dbReference type="eggNOG" id="COG0226">
    <property type="taxonomic scope" value="Bacteria"/>
</dbReference>
<keyword evidence="10" id="KW-1185">Reference proteome</keyword>
<dbReference type="STRING" id="438753.AZC_4037"/>
<dbReference type="Pfam" id="PF12849">
    <property type="entry name" value="PBP_like_2"/>
    <property type="match status" value="1"/>
</dbReference>
<comment type="similarity">
    <text evidence="2 7">Belongs to the PstS family.</text>
</comment>
<dbReference type="InterPro" id="IPR050962">
    <property type="entry name" value="Phosphate-bind_PstS"/>
</dbReference>
<dbReference type="InterPro" id="IPR024370">
    <property type="entry name" value="PBP_domain"/>
</dbReference>
<dbReference type="KEGG" id="azc:AZC_4037"/>
<evidence type="ECO:0000259" key="8">
    <source>
        <dbReference type="Pfam" id="PF12849"/>
    </source>
</evidence>
<evidence type="ECO:0000256" key="2">
    <source>
        <dbReference type="ARBA" id="ARBA00008725"/>
    </source>
</evidence>
<dbReference type="PANTHER" id="PTHR42996:SF1">
    <property type="entry name" value="PHOSPHATE-BINDING PROTEIN PSTS"/>
    <property type="match status" value="1"/>
</dbReference>
<dbReference type="InterPro" id="IPR005673">
    <property type="entry name" value="ABC_phos-bd_PstS"/>
</dbReference>
<dbReference type="Proteomes" id="UP000000270">
    <property type="component" value="Chromosome"/>
</dbReference>
<evidence type="ECO:0000256" key="7">
    <source>
        <dbReference type="PIRNR" id="PIRNR002756"/>
    </source>
</evidence>
<comment type="function">
    <text evidence="1 7">Part of the ABC transporter complex PstSACB involved in phosphate import.</text>
</comment>
<dbReference type="NCBIfam" id="TIGR00975">
    <property type="entry name" value="3a0107s03"/>
    <property type="match status" value="1"/>
</dbReference>
<dbReference type="EMBL" id="AP009384">
    <property type="protein sequence ID" value="BAF90035.1"/>
    <property type="molecule type" value="Genomic_DNA"/>
</dbReference>
<organism evidence="9 10">
    <name type="scientific">Azorhizobium caulinodans (strain ATCC 43989 / DSM 5975 / JCM 20966 / LMG 6465 / NBRC 14845 / NCIMB 13405 / ORS 571)</name>
    <dbReference type="NCBI Taxonomy" id="438753"/>
    <lineage>
        <taxon>Bacteria</taxon>
        <taxon>Pseudomonadati</taxon>
        <taxon>Pseudomonadota</taxon>
        <taxon>Alphaproteobacteria</taxon>
        <taxon>Hyphomicrobiales</taxon>
        <taxon>Xanthobacteraceae</taxon>
        <taxon>Azorhizobium</taxon>
    </lineage>
</organism>
<protein>
    <recommendedName>
        <fullName evidence="4 7">Phosphate-binding protein PstS</fullName>
    </recommendedName>
</protein>
<reference evidence="9 10" key="4">
    <citation type="journal article" date="2009" name="Appl. Environ. Microbiol.">
        <title>Comparative genome-wide transcriptional profiling of Azorhizobium caulinodans ORS571 grown under free-living and symbiotic conditions.</title>
        <authorList>
            <person name="Tsukada S."/>
            <person name="Aono T."/>
            <person name="Akiba N."/>
            <person name="Lee KB."/>
            <person name="Liu CT."/>
            <person name="Toyazaki H."/>
            <person name="Oyaizu H."/>
        </authorList>
    </citation>
    <scope>NUCLEOTIDE SEQUENCE [LARGE SCALE GENOMIC DNA]</scope>
    <source>
        <strain evidence="10">ATCC 43989 / DSM 5975 / JCM 20966 / LMG 6465 / NBRC 14845 / NCIMB 13405 / ORS 571</strain>
    </source>
</reference>
<dbReference type="GO" id="GO:0043190">
    <property type="term" value="C:ATP-binding cassette (ABC) transporter complex"/>
    <property type="evidence" value="ECO:0007669"/>
    <property type="project" value="InterPro"/>
</dbReference>
<dbReference type="PANTHER" id="PTHR42996">
    <property type="entry name" value="PHOSPHATE-BINDING PROTEIN PSTS"/>
    <property type="match status" value="1"/>
</dbReference>
<reference evidence="9 10" key="1">
    <citation type="journal article" date="2007" name="Appl. Environ. Microbiol.">
        <title>Rhizobial factors required for stem nodule maturation and maintenance in Sesbania rostrata-Azorhizobium caulinodans ORS571 symbiosis.</title>
        <authorList>
            <person name="Suzuki S."/>
            <person name="Aono T."/>
            <person name="Lee KB."/>
            <person name="Suzuki T."/>
            <person name="Liu CT."/>
            <person name="Miwa H."/>
            <person name="Wakao S."/>
            <person name="Iki T."/>
            <person name="Oyaizu H."/>
        </authorList>
    </citation>
    <scope>NUCLEOTIDE SEQUENCE [LARGE SCALE GENOMIC DNA]</scope>
    <source>
        <strain evidence="10">ATCC 43989 / DSM 5975 / JCM 20966 / LMG 6465 / NBRC 14845 / NCIMB 13405 / ORS 571</strain>
    </source>
</reference>
<keyword evidence="5 7" id="KW-0813">Transport</keyword>
<gene>
    <name evidence="9" type="ordered locus">AZC_4037</name>
</gene>
<comment type="subunit">
    <text evidence="3 7">The complex is composed of two ATP-binding proteins (PstB), two transmembrane proteins (PstC and PstA) and a solute-binding protein (PstS).</text>
</comment>
<evidence type="ECO:0000313" key="9">
    <source>
        <dbReference type="EMBL" id="BAF90035.1"/>
    </source>
</evidence>
<dbReference type="PIRSF" id="PIRSF002756">
    <property type="entry name" value="PstS"/>
    <property type="match status" value="1"/>
</dbReference>
<evidence type="ECO:0000313" key="10">
    <source>
        <dbReference type="Proteomes" id="UP000000270"/>
    </source>
</evidence>
<reference evidence="9 10" key="5">
    <citation type="journal article" date="2010" name="Appl. Environ. Microbiol.">
        <title>phrR-like gene praR of Azorhizobium caulinodans ORS571 is essential for symbiosis with Sesbania rostrata and is involved in expression of reb genes.</title>
        <authorList>
            <person name="Akiba N."/>
            <person name="Aono T."/>
            <person name="Toyazaki H."/>
            <person name="Sato S."/>
            <person name="Oyaizu H."/>
        </authorList>
    </citation>
    <scope>NUCLEOTIDE SEQUENCE [LARGE SCALE GENOMIC DNA]</scope>
    <source>
        <strain evidence="10">ATCC 43989 / DSM 5975 / JCM 20966 / LMG 6465 / NBRC 14845 / NCIMB 13405 / ORS 571</strain>
    </source>
</reference>
<name>A8ILI3_AZOC5</name>
<evidence type="ECO:0000256" key="5">
    <source>
        <dbReference type="ARBA" id="ARBA00022448"/>
    </source>
</evidence>
<feature type="domain" description="PBP" evidence="8">
    <location>
        <begin position="47"/>
        <end position="333"/>
    </location>
</feature>
<sequence>MGGPKLRQDGNVPWQHLIGNGENPVKLTHILGAALAVAGTLVAGNASALDFNGAGASFPAPVYQSWGAKYKEKTGNGLNYQSIGSGGGQNQIINRTVDFGASDAPVEGPKLASNNLLQFPAVIGSIVATVNLDGIQTEQLKLTGPVLADIYLGKITKWNDKAIADLNAGVKLPDQAIVPVYRSDASGTSYVFTSYLAEVSADWKAKVGAATSVQWPTGAGAKGNEGVAGTVKNTKGAIGYVEFVYAAANKLVVTQLQNKAGKFVAPTVPAFMEAAAAADWAGSKDFAASMLNTPGANAWPIVSATYILLPKNPTNVDASKEVMKFFQWAYTKEGGEIAEKLHYIPLPEAVVKRVEEAWKAEVKAPDGKPVF</sequence>
<dbReference type="HOGENOM" id="CLU_034528_1_0_5"/>
<evidence type="ECO:0000256" key="3">
    <source>
        <dbReference type="ARBA" id="ARBA00011529"/>
    </source>
</evidence>
<accession>A8ILI3</accession>
<reference evidence="9 10" key="6">
    <citation type="journal article" date="2011" name="Appl. Environ. Microbiol.">
        <title>Involvement of the azorhizobial chromosome partition gene (parA) in the onset of bacteroid differentiation during Sesbania rostrata stem nodule development.</title>
        <authorList>
            <person name="Liu CT."/>
            <person name="Lee KB."/>
            <person name="Wang YS."/>
            <person name="Peng MH."/>
            <person name="Lee KT."/>
            <person name="Suzuki S."/>
            <person name="Suzuki T."/>
            <person name="Oyaizu H."/>
        </authorList>
    </citation>
    <scope>NUCLEOTIDE SEQUENCE [LARGE SCALE GENOMIC DNA]</scope>
    <source>
        <strain evidence="10">ATCC 43989 / DSM 5975 / JCM 20966 / LMG 6465 / NBRC 14845 / NCIMB 13405 / ORS 571</strain>
    </source>
</reference>
<evidence type="ECO:0000256" key="4">
    <source>
        <dbReference type="ARBA" id="ARBA00021889"/>
    </source>
</evidence>
<keyword evidence="6 7" id="KW-0592">Phosphate transport</keyword>
<proteinExistence type="inferred from homology"/>
<evidence type="ECO:0000256" key="6">
    <source>
        <dbReference type="ARBA" id="ARBA00022592"/>
    </source>
</evidence>
<reference evidence="9 10" key="3">
    <citation type="journal article" date="2008" name="BMC Genomics">
        <title>The genome of the versatile nitrogen fixer Azorhizobium caulinodans ORS571.</title>
        <authorList>
            <person name="Lee KB."/>
            <person name="Backer P.D."/>
            <person name="Aono T."/>
            <person name="Liu CT."/>
            <person name="Suzuki S."/>
            <person name="Suzuki T."/>
            <person name="Kaneko T."/>
            <person name="Yamada M."/>
            <person name="Tabata S."/>
            <person name="Kupfer D.M."/>
            <person name="Najar F.Z."/>
            <person name="Wiley G.B."/>
            <person name="Roe B."/>
            <person name="Binnewies T.T."/>
            <person name="Ussery D.W."/>
            <person name="D'Haeze W."/>
            <person name="Herder J.D."/>
            <person name="Gevers D."/>
            <person name="Vereecke D."/>
            <person name="Holsters M."/>
            <person name="Oyaizu H."/>
        </authorList>
    </citation>
    <scope>NUCLEOTIDE SEQUENCE [LARGE SCALE GENOMIC DNA]</scope>
    <source>
        <strain evidence="10">ATCC 43989 / DSM 5975 / JCM 20966 / LMG 6465 / NBRC 14845 / NCIMB 13405 / ORS 571</strain>
    </source>
</reference>
<reference evidence="10" key="2">
    <citation type="submission" date="2007-04" db="EMBL/GenBank/DDBJ databases">
        <title>Complete genome sequence of the nitrogen-fixing bacterium Azorhizobium caulinodans ORS571.</title>
        <authorList>
            <person name="Lee K.B."/>
            <person name="Backer P.D."/>
            <person name="Aono T."/>
            <person name="Liu C.T."/>
            <person name="Suzuki S."/>
            <person name="Suzuki T."/>
            <person name="Kaneko T."/>
            <person name="Yamada M."/>
            <person name="Tabata S."/>
            <person name="Kupfer D.M."/>
            <person name="Najar F.Z."/>
            <person name="Wiley G.B."/>
            <person name="Roe B."/>
            <person name="Binnewies T."/>
            <person name="Ussery D."/>
            <person name="Vereecke D."/>
            <person name="Gevers D."/>
            <person name="Holsters M."/>
            <person name="Oyaizu H."/>
        </authorList>
    </citation>
    <scope>NUCLEOTIDE SEQUENCE [LARGE SCALE GENOMIC DNA]</scope>
    <source>
        <strain evidence="10">ATCC 43989 / DSM 5975 / JCM 20966 / LMG 6465 / NBRC 14845 / NCIMB 13405 / ORS 571</strain>
    </source>
</reference>